<dbReference type="Gene3D" id="3.40.50.2300">
    <property type="match status" value="1"/>
</dbReference>
<accession>A0A1E3G361</accession>
<organism evidence="4 5">
    <name type="scientific">Fervidobacterium thailandense</name>
    <dbReference type="NCBI Taxonomy" id="1008305"/>
    <lineage>
        <taxon>Bacteria</taxon>
        <taxon>Thermotogati</taxon>
        <taxon>Thermotogota</taxon>
        <taxon>Thermotogae</taxon>
        <taxon>Thermotogales</taxon>
        <taxon>Fervidobacteriaceae</taxon>
        <taxon>Fervidobacterium</taxon>
    </lineage>
</organism>
<dbReference type="OrthoDB" id="9809318at2"/>
<dbReference type="STRING" id="1008305.A4H02_04195"/>
<feature type="domain" description="HTH LytTR-type" evidence="3">
    <location>
        <begin position="139"/>
        <end position="243"/>
    </location>
</feature>
<feature type="domain" description="Response regulatory" evidence="2">
    <location>
        <begin position="3"/>
        <end position="115"/>
    </location>
</feature>
<proteinExistence type="predicted"/>
<dbReference type="SMART" id="SM00850">
    <property type="entry name" value="LytTR"/>
    <property type="match status" value="1"/>
</dbReference>
<evidence type="ECO:0008006" key="6">
    <source>
        <dbReference type="Google" id="ProtNLM"/>
    </source>
</evidence>
<dbReference type="AlphaFoldDB" id="A0A1E3G361"/>
<keyword evidence="5" id="KW-1185">Reference proteome</keyword>
<dbReference type="SUPFAM" id="SSF52172">
    <property type="entry name" value="CheY-like"/>
    <property type="match status" value="1"/>
</dbReference>
<reference evidence="5" key="1">
    <citation type="submission" date="2016-04" db="EMBL/GenBank/DDBJ databases">
        <title>The genome sequence project of a novel Fervidobacterium isolate from a hot spring in Thailand.</title>
        <authorList>
            <person name="Gonzalez J.M."/>
            <person name="Cuecas A."/>
            <person name="Kanoksilapatham W."/>
        </authorList>
    </citation>
    <scope>NUCLEOTIDE SEQUENCE [LARGE SCALE GENOMIC DNA]</scope>
    <source>
        <strain evidence="5">FC2004</strain>
    </source>
</reference>
<gene>
    <name evidence="4" type="ORF">A4H02_04195</name>
</gene>
<dbReference type="GO" id="GO:0003677">
    <property type="term" value="F:DNA binding"/>
    <property type="evidence" value="ECO:0007669"/>
    <property type="project" value="InterPro"/>
</dbReference>
<evidence type="ECO:0000313" key="4">
    <source>
        <dbReference type="EMBL" id="ODN30736.1"/>
    </source>
</evidence>
<dbReference type="SMART" id="SM00448">
    <property type="entry name" value="REC"/>
    <property type="match status" value="1"/>
</dbReference>
<evidence type="ECO:0000259" key="3">
    <source>
        <dbReference type="PROSITE" id="PS50930"/>
    </source>
</evidence>
<dbReference type="Proteomes" id="UP000094570">
    <property type="component" value="Unassembled WGS sequence"/>
</dbReference>
<dbReference type="EMBL" id="LWAF01000004">
    <property type="protein sequence ID" value="ODN30736.1"/>
    <property type="molecule type" value="Genomic_DNA"/>
</dbReference>
<sequence length="248" mass="28959">MLTCGIVEDDQISAERLERMLREIDDTIKVLFKVRSCKELIRELKVHSPDVLFLDIHLLDDIVFNVLSELDYEPFVIFTTAYDEYAVKAFEEGAIDYILKPITRERVERALERVRKLRGLHESKQNLDVLRNLKLRTRLPIQVGEDILFVDTDEIIYAMADNKNVVLVTVRGKMTCKTALHTLEERLVEHGFLRVHKSYLISLRHISKVKKWFHGGYIVQMSNGDEIKVSKGYQRAFLETIGYKSQDF</sequence>
<dbReference type="RefSeq" id="WP_069292913.1">
    <property type="nucleotide sequence ID" value="NZ_CP140110.1"/>
</dbReference>
<dbReference type="PROSITE" id="PS50930">
    <property type="entry name" value="HTH_LYTTR"/>
    <property type="match status" value="1"/>
</dbReference>
<evidence type="ECO:0000313" key="5">
    <source>
        <dbReference type="Proteomes" id="UP000094570"/>
    </source>
</evidence>
<name>A0A1E3G361_9BACT</name>
<dbReference type="InterPro" id="IPR011006">
    <property type="entry name" value="CheY-like_superfamily"/>
</dbReference>
<protein>
    <recommendedName>
        <fullName evidence="6">Response regulator transcription factor</fullName>
    </recommendedName>
</protein>
<dbReference type="InterPro" id="IPR001789">
    <property type="entry name" value="Sig_transdc_resp-reg_receiver"/>
</dbReference>
<feature type="modified residue" description="4-aspartylphosphate" evidence="1">
    <location>
        <position position="55"/>
    </location>
</feature>
<dbReference type="PANTHER" id="PTHR37299">
    <property type="entry name" value="TRANSCRIPTIONAL REGULATOR-RELATED"/>
    <property type="match status" value="1"/>
</dbReference>
<dbReference type="Gene3D" id="2.40.50.1020">
    <property type="entry name" value="LytTr DNA-binding domain"/>
    <property type="match status" value="1"/>
</dbReference>
<dbReference type="InterPro" id="IPR007492">
    <property type="entry name" value="LytTR_DNA-bd_dom"/>
</dbReference>
<evidence type="ECO:0000259" key="2">
    <source>
        <dbReference type="PROSITE" id="PS50110"/>
    </source>
</evidence>
<dbReference type="Pfam" id="PF04397">
    <property type="entry name" value="LytTR"/>
    <property type="match status" value="1"/>
</dbReference>
<dbReference type="PANTHER" id="PTHR37299:SF1">
    <property type="entry name" value="STAGE 0 SPORULATION PROTEIN A HOMOLOG"/>
    <property type="match status" value="1"/>
</dbReference>
<keyword evidence="1" id="KW-0597">Phosphoprotein</keyword>
<dbReference type="InterPro" id="IPR046947">
    <property type="entry name" value="LytR-like"/>
</dbReference>
<evidence type="ECO:0000256" key="1">
    <source>
        <dbReference type="PROSITE-ProRule" id="PRU00169"/>
    </source>
</evidence>
<dbReference type="Pfam" id="PF00072">
    <property type="entry name" value="Response_reg"/>
    <property type="match status" value="1"/>
</dbReference>
<dbReference type="PROSITE" id="PS50110">
    <property type="entry name" value="RESPONSE_REGULATORY"/>
    <property type="match status" value="1"/>
</dbReference>
<comment type="caution">
    <text evidence="4">The sequence shown here is derived from an EMBL/GenBank/DDBJ whole genome shotgun (WGS) entry which is preliminary data.</text>
</comment>
<dbReference type="GO" id="GO:0000156">
    <property type="term" value="F:phosphorelay response regulator activity"/>
    <property type="evidence" value="ECO:0007669"/>
    <property type="project" value="InterPro"/>
</dbReference>